<evidence type="ECO:0000313" key="5">
    <source>
        <dbReference type="Proteomes" id="UP000245468"/>
    </source>
</evidence>
<evidence type="ECO:0000256" key="2">
    <source>
        <dbReference type="ARBA" id="ARBA00023002"/>
    </source>
</evidence>
<dbReference type="AlphaFoldDB" id="A0A2S2DVZ3"/>
<keyword evidence="2 4" id="KW-0560">Oxidoreductase</keyword>
<dbReference type="Gene3D" id="3.40.50.720">
    <property type="entry name" value="NAD(P)-binding Rossmann-like Domain"/>
    <property type="match status" value="1"/>
</dbReference>
<dbReference type="GO" id="GO:0016616">
    <property type="term" value="F:oxidoreductase activity, acting on the CH-OH group of donors, NAD or NADP as acceptor"/>
    <property type="evidence" value="ECO:0007669"/>
    <property type="project" value="UniProtKB-ARBA"/>
</dbReference>
<dbReference type="Pfam" id="PF00106">
    <property type="entry name" value="adh_short"/>
    <property type="match status" value="1"/>
</dbReference>
<evidence type="ECO:0000256" key="1">
    <source>
        <dbReference type="ARBA" id="ARBA00006484"/>
    </source>
</evidence>
<dbReference type="EMBL" id="CP029346">
    <property type="protein sequence ID" value="AWL09526.1"/>
    <property type="molecule type" value="Genomic_DNA"/>
</dbReference>
<dbReference type="EC" id="1.-.-.-" evidence="4"/>
<proteinExistence type="inferred from homology"/>
<accession>A0A2S2DVZ3</accession>
<dbReference type="FunFam" id="3.40.50.720:FF:000047">
    <property type="entry name" value="NADP-dependent L-serine/L-allo-threonine dehydrogenase"/>
    <property type="match status" value="1"/>
</dbReference>
<comment type="similarity">
    <text evidence="1 3">Belongs to the short-chain dehydrogenases/reductases (SDR) family.</text>
</comment>
<dbReference type="SUPFAM" id="SSF51735">
    <property type="entry name" value="NAD(P)-binding Rossmann-fold domains"/>
    <property type="match status" value="1"/>
</dbReference>
<sequence length="271" mass="29454">MTKVQANFLEDSFDLNLVEKFDMNKIACITGASSGIGLATSKALADLGFHLILCGRRRERLEELQQSISLPSYILTFDVRNWTEVEQAFQSLPIEWKNIDVLVNNAGNAHGLAPIQDGALEDWDAMIHGNVNGLLYVSKMVIPEMIRREQGHIINMSSIAGKQTYANGNVYCASKAAVEALSQGMRIDLNPFNIKVSNIAPGAVNTEFSAVRFKGDLPRAASVYQGFTPLEASDIASLIAYMVACPAHVNLADVTILPSAQASATQIKKVL</sequence>
<dbReference type="InterPro" id="IPR002347">
    <property type="entry name" value="SDR_fam"/>
</dbReference>
<evidence type="ECO:0000256" key="3">
    <source>
        <dbReference type="RuleBase" id="RU000363"/>
    </source>
</evidence>
<dbReference type="Proteomes" id="UP000245468">
    <property type="component" value="Chromosome"/>
</dbReference>
<dbReference type="PRINTS" id="PR00081">
    <property type="entry name" value="GDHRDH"/>
</dbReference>
<keyword evidence="5" id="KW-1185">Reference proteome</keyword>
<organism evidence="4 5">
    <name type="scientific">Aquirufa nivalisilvae</name>
    <dbReference type="NCBI Taxonomy" id="2516557"/>
    <lineage>
        <taxon>Bacteria</taxon>
        <taxon>Pseudomonadati</taxon>
        <taxon>Bacteroidota</taxon>
        <taxon>Cytophagia</taxon>
        <taxon>Cytophagales</taxon>
        <taxon>Flectobacillaceae</taxon>
        <taxon>Aquirufa</taxon>
    </lineage>
</organism>
<dbReference type="PANTHER" id="PTHR42901">
    <property type="entry name" value="ALCOHOL DEHYDROGENASE"/>
    <property type="match status" value="1"/>
</dbReference>
<dbReference type="PANTHER" id="PTHR42901:SF1">
    <property type="entry name" value="ALCOHOL DEHYDROGENASE"/>
    <property type="match status" value="1"/>
</dbReference>
<gene>
    <name evidence="4" type="ORF">HME7025_01674</name>
</gene>
<protein>
    <submittedName>
        <fullName evidence="4">Putative oxidoreductase</fullName>
        <ecNumber evidence="4">1.-.-.-</ecNumber>
    </submittedName>
</protein>
<name>A0A2S2DVZ3_9BACT</name>
<dbReference type="InterPro" id="IPR036291">
    <property type="entry name" value="NAD(P)-bd_dom_sf"/>
</dbReference>
<dbReference type="PROSITE" id="PS00061">
    <property type="entry name" value="ADH_SHORT"/>
    <property type="match status" value="1"/>
</dbReference>
<reference evidence="5" key="1">
    <citation type="submission" date="2018-05" db="EMBL/GenBank/DDBJ databases">
        <title>Pseudarcicella sp. HME7025 Genome sequencing and assembly.</title>
        <authorList>
            <person name="Kim H."/>
            <person name="Kang H."/>
            <person name="Joh K."/>
        </authorList>
    </citation>
    <scope>NUCLEOTIDE SEQUENCE [LARGE SCALE GENOMIC DNA]</scope>
    <source>
        <strain evidence="5">HME7025</strain>
    </source>
</reference>
<evidence type="ECO:0000313" key="4">
    <source>
        <dbReference type="EMBL" id="AWL09526.1"/>
    </source>
</evidence>
<dbReference type="InterPro" id="IPR020904">
    <property type="entry name" value="Sc_DH/Rdtase_CS"/>
</dbReference>
<dbReference type="PRINTS" id="PR00080">
    <property type="entry name" value="SDRFAMILY"/>
</dbReference>
<dbReference type="KEGG" id="psez:HME7025_01674"/>